<dbReference type="PROSITE" id="PS00122">
    <property type="entry name" value="CARBOXYLESTERASE_B_1"/>
    <property type="match status" value="1"/>
</dbReference>
<gene>
    <name evidence="8" type="ORF">EEDITHA_LOCUS27</name>
</gene>
<dbReference type="AlphaFoldDB" id="A0AAU9T8N1"/>
<feature type="signal peptide" evidence="6">
    <location>
        <begin position="1"/>
        <end position="17"/>
    </location>
</feature>
<accession>A0AAU9T8N1</accession>
<dbReference type="InterPro" id="IPR029058">
    <property type="entry name" value="AB_hydrolase_fold"/>
</dbReference>
<keyword evidence="6" id="KW-0732">Signal</keyword>
<dbReference type="SUPFAM" id="SSF53474">
    <property type="entry name" value="alpha/beta-Hydrolases"/>
    <property type="match status" value="1"/>
</dbReference>
<sequence length="538" mass="61110">MSRTGVVLLTIFGIAQCQIRLDPLVNTKLGLIRGLSATDGDYSMFLGIPYAQVNTDNPFGAAIPHPRFDDIFSAYKESAICPQIEEFNNTIVGTLDCLHLNVYVPNQASSQNRLPVLVWIHGGGFVHGFSNRYMFGPKYLVRHGVILITLNYRLGPYGFMCLDTPDVPGNQGLKDQQLGLRWIKDNIAEFGGDFNKITIMGQSAGAASVEYQVYFSEPNLYNQVILQSGSVLSSWALSSSDATAPLKVAQHLGFQTDDLSEALSFLKDVDTGLVIAAVSELGYRFGPCIEKEFEGVEGFLTNRPLNIDVPHIRDIPVLAGFNSLEFIFMYGNMPGSFFKNWNGFNESLKQAFNYDDEFHVMEDIVRHFYIGDEEMSENVKWDIIDFSSDIDFNFPMERSIKKFIKNGAQAVFRYVFSYSGGRNFVKNKINVTADGASHADEIGYLFDYFEKRTPSDDDQRIIDQMTTLWTNFVKYGDPTPDTTELLPVKWIPMTEDTYNYLEINRELSLKKRPFHTRMAFWELFYKANEDKLKYFSEN</sequence>
<dbReference type="InterPro" id="IPR019826">
    <property type="entry name" value="Carboxylesterase_B_AS"/>
</dbReference>
<evidence type="ECO:0000313" key="9">
    <source>
        <dbReference type="Proteomes" id="UP001153954"/>
    </source>
</evidence>
<reference evidence="8" key="1">
    <citation type="submission" date="2022-03" db="EMBL/GenBank/DDBJ databases">
        <authorList>
            <person name="Tunstrom K."/>
        </authorList>
    </citation>
    <scope>NUCLEOTIDE SEQUENCE</scope>
</reference>
<dbReference type="EMBL" id="CAKOGL010000001">
    <property type="protein sequence ID" value="CAH2083284.1"/>
    <property type="molecule type" value="Genomic_DNA"/>
</dbReference>
<dbReference type="PANTHER" id="PTHR43142">
    <property type="entry name" value="CARBOXYLIC ESTER HYDROLASE"/>
    <property type="match status" value="1"/>
</dbReference>
<dbReference type="GO" id="GO:0052689">
    <property type="term" value="F:carboxylic ester hydrolase activity"/>
    <property type="evidence" value="ECO:0007669"/>
    <property type="project" value="UniProtKB-KW"/>
</dbReference>
<organism evidence="8 9">
    <name type="scientific">Euphydryas editha</name>
    <name type="common">Edith's checkerspot</name>
    <dbReference type="NCBI Taxonomy" id="104508"/>
    <lineage>
        <taxon>Eukaryota</taxon>
        <taxon>Metazoa</taxon>
        <taxon>Ecdysozoa</taxon>
        <taxon>Arthropoda</taxon>
        <taxon>Hexapoda</taxon>
        <taxon>Insecta</taxon>
        <taxon>Pterygota</taxon>
        <taxon>Neoptera</taxon>
        <taxon>Endopterygota</taxon>
        <taxon>Lepidoptera</taxon>
        <taxon>Glossata</taxon>
        <taxon>Ditrysia</taxon>
        <taxon>Papilionoidea</taxon>
        <taxon>Nymphalidae</taxon>
        <taxon>Nymphalinae</taxon>
        <taxon>Euphydryas</taxon>
    </lineage>
</organism>
<keyword evidence="9" id="KW-1185">Reference proteome</keyword>
<proteinExistence type="inferred from homology"/>
<dbReference type="EC" id="3.1.1.-" evidence="6"/>
<keyword evidence="2" id="KW-0719">Serine esterase</keyword>
<evidence type="ECO:0000256" key="1">
    <source>
        <dbReference type="ARBA" id="ARBA00005964"/>
    </source>
</evidence>
<keyword evidence="3 6" id="KW-0378">Hydrolase</keyword>
<feature type="domain" description="Carboxylesterase type B" evidence="7">
    <location>
        <begin position="22"/>
        <end position="521"/>
    </location>
</feature>
<protein>
    <recommendedName>
        <fullName evidence="6">Carboxylic ester hydrolase</fullName>
        <ecNumber evidence="6">3.1.1.-</ecNumber>
    </recommendedName>
</protein>
<evidence type="ECO:0000259" key="7">
    <source>
        <dbReference type="Pfam" id="PF00135"/>
    </source>
</evidence>
<evidence type="ECO:0000256" key="6">
    <source>
        <dbReference type="RuleBase" id="RU361235"/>
    </source>
</evidence>
<evidence type="ECO:0000256" key="2">
    <source>
        <dbReference type="ARBA" id="ARBA00022487"/>
    </source>
</evidence>
<dbReference type="InterPro" id="IPR002018">
    <property type="entry name" value="CarbesteraseB"/>
</dbReference>
<name>A0AAU9T8N1_EUPED</name>
<keyword evidence="4" id="KW-1015">Disulfide bond</keyword>
<evidence type="ECO:0000256" key="4">
    <source>
        <dbReference type="ARBA" id="ARBA00023157"/>
    </source>
</evidence>
<keyword evidence="5" id="KW-0325">Glycoprotein</keyword>
<dbReference type="PANTHER" id="PTHR43142:SF1">
    <property type="entry name" value="CARBOXYLIC ESTER HYDROLASE"/>
    <property type="match status" value="1"/>
</dbReference>
<evidence type="ECO:0000313" key="8">
    <source>
        <dbReference type="EMBL" id="CAH2083284.1"/>
    </source>
</evidence>
<dbReference type="Gene3D" id="3.40.50.1820">
    <property type="entry name" value="alpha/beta hydrolase"/>
    <property type="match status" value="1"/>
</dbReference>
<evidence type="ECO:0000256" key="5">
    <source>
        <dbReference type="ARBA" id="ARBA00023180"/>
    </source>
</evidence>
<comment type="similarity">
    <text evidence="1 6">Belongs to the type-B carboxylesterase/lipase family.</text>
</comment>
<evidence type="ECO:0000256" key="3">
    <source>
        <dbReference type="ARBA" id="ARBA00022801"/>
    </source>
</evidence>
<feature type="chain" id="PRO_5043107105" description="Carboxylic ester hydrolase" evidence="6">
    <location>
        <begin position="18"/>
        <end position="538"/>
    </location>
</feature>
<comment type="caution">
    <text evidence="8">The sequence shown here is derived from an EMBL/GenBank/DDBJ whole genome shotgun (WGS) entry which is preliminary data.</text>
</comment>
<dbReference type="Proteomes" id="UP001153954">
    <property type="component" value="Unassembled WGS sequence"/>
</dbReference>
<dbReference type="Pfam" id="PF00135">
    <property type="entry name" value="COesterase"/>
    <property type="match status" value="1"/>
</dbReference>